<gene>
    <name evidence="1" type="ORF">BD410DRAFT_707680</name>
</gene>
<evidence type="ECO:0008006" key="3">
    <source>
        <dbReference type="Google" id="ProtNLM"/>
    </source>
</evidence>
<name>A0A4Y7PHM1_9AGAM</name>
<dbReference type="VEuPathDB" id="FungiDB:BD410DRAFT_707680"/>
<dbReference type="EMBL" id="ML170321">
    <property type="protein sequence ID" value="TDL14616.1"/>
    <property type="molecule type" value="Genomic_DNA"/>
</dbReference>
<dbReference type="AlphaFoldDB" id="A0A4Y7PHM1"/>
<protein>
    <recommendedName>
        <fullName evidence="3">BTB domain-containing protein</fullName>
    </recommendedName>
</protein>
<organism evidence="1 2">
    <name type="scientific">Rickenella mellea</name>
    <dbReference type="NCBI Taxonomy" id="50990"/>
    <lineage>
        <taxon>Eukaryota</taxon>
        <taxon>Fungi</taxon>
        <taxon>Dikarya</taxon>
        <taxon>Basidiomycota</taxon>
        <taxon>Agaricomycotina</taxon>
        <taxon>Agaricomycetes</taxon>
        <taxon>Hymenochaetales</taxon>
        <taxon>Rickenellaceae</taxon>
        <taxon>Rickenella</taxon>
    </lineage>
</organism>
<evidence type="ECO:0000313" key="2">
    <source>
        <dbReference type="Proteomes" id="UP000294933"/>
    </source>
</evidence>
<evidence type="ECO:0000313" key="1">
    <source>
        <dbReference type="EMBL" id="TDL14616.1"/>
    </source>
</evidence>
<feature type="non-terminal residue" evidence="1">
    <location>
        <position position="160"/>
    </location>
</feature>
<keyword evidence="2" id="KW-1185">Reference proteome</keyword>
<feature type="non-terminal residue" evidence="1">
    <location>
        <position position="1"/>
    </location>
</feature>
<proteinExistence type="predicted"/>
<dbReference type="Proteomes" id="UP000294933">
    <property type="component" value="Unassembled WGS sequence"/>
</dbReference>
<dbReference type="OrthoDB" id="2749506at2759"/>
<accession>A0A4Y7PHM1</accession>
<reference evidence="1 2" key="1">
    <citation type="submission" date="2018-06" db="EMBL/GenBank/DDBJ databases">
        <title>A transcriptomic atlas of mushroom development highlights an independent origin of complex multicellularity.</title>
        <authorList>
            <consortium name="DOE Joint Genome Institute"/>
            <person name="Krizsan K."/>
            <person name="Almasi E."/>
            <person name="Merenyi Z."/>
            <person name="Sahu N."/>
            <person name="Viragh M."/>
            <person name="Koszo T."/>
            <person name="Mondo S."/>
            <person name="Kiss B."/>
            <person name="Balint B."/>
            <person name="Kues U."/>
            <person name="Barry K."/>
            <person name="Hegedus J.C."/>
            <person name="Henrissat B."/>
            <person name="Johnson J."/>
            <person name="Lipzen A."/>
            <person name="Ohm R."/>
            <person name="Nagy I."/>
            <person name="Pangilinan J."/>
            <person name="Yan J."/>
            <person name="Xiong Y."/>
            <person name="Grigoriev I.V."/>
            <person name="Hibbett D.S."/>
            <person name="Nagy L.G."/>
        </authorList>
    </citation>
    <scope>NUCLEOTIDE SEQUENCE [LARGE SCALE GENOMIC DNA]</scope>
    <source>
        <strain evidence="1 2">SZMC22713</strain>
    </source>
</reference>
<dbReference type="STRING" id="50990.A0A4Y7PHM1"/>
<sequence length="160" mass="18470">QVENCLFKLPRHYFEQSEAFEGMFALPPTDIQEGTSNENPIRLEGTKSWDFAAFLKVIYDRENGGVRDLDSITLQELLAALELAHKWGFKKVLQRAIKATEEFSMDEVERIRITHKYGINEWAGPTYEKLLLRENPLTADEMGSLGLEFSSKMWAARERL</sequence>